<feature type="domain" description="YjeF C-terminal" evidence="20">
    <location>
        <begin position="226"/>
        <end position="507"/>
    </location>
</feature>
<evidence type="ECO:0000256" key="2">
    <source>
        <dbReference type="ARBA" id="ARBA00000909"/>
    </source>
</evidence>
<dbReference type="HAMAP" id="MF_01965">
    <property type="entry name" value="NADHX_dehydratase"/>
    <property type="match status" value="1"/>
</dbReference>
<keyword evidence="7 17" id="KW-0067">ATP-binding</keyword>
<feature type="domain" description="YjeF N-terminal" evidence="21">
    <location>
        <begin position="9"/>
        <end position="216"/>
    </location>
</feature>
<dbReference type="EC" id="5.1.99.6" evidence="19"/>
<gene>
    <name evidence="22" type="primary">nnr</name>
    <name evidence="17" type="synonym">nnrD</name>
    <name evidence="18" type="synonym">nnrE</name>
    <name evidence="22" type="ORF">EMA8858_01685</name>
</gene>
<comment type="similarity">
    <text evidence="3 19">In the N-terminal section; belongs to the NnrE/AIBP family.</text>
</comment>
<comment type="function">
    <text evidence="18">Catalyzes the epimerization of the S- and R-forms of NAD(P)HX, a damaged form of NAD(P)H that is a result of enzymatic or heat-dependent hydration. This is a prerequisite for the S-specific NAD(P)H-hydrate dehydratase to allow the repair of both epimers of NAD(P)HX.</text>
</comment>
<evidence type="ECO:0000256" key="9">
    <source>
        <dbReference type="ARBA" id="ARBA00022958"/>
    </source>
</evidence>
<protein>
    <recommendedName>
        <fullName evidence="19">Bifunctional NAD(P)H-hydrate repair enzyme</fullName>
    </recommendedName>
    <alternativeName>
        <fullName evidence="19">Nicotinamide nucleotide repair protein</fullName>
    </alternativeName>
    <domain>
        <recommendedName>
            <fullName evidence="19">ADP-dependent (S)-NAD(P)H-hydrate dehydratase</fullName>
            <ecNumber evidence="19">4.2.1.136</ecNumber>
        </recommendedName>
        <alternativeName>
            <fullName evidence="19">ADP-dependent NAD(P)HX dehydratase</fullName>
        </alternativeName>
    </domain>
    <domain>
        <recommendedName>
            <fullName evidence="19">NAD(P)H-hydrate epimerase</fullName>
            <ecNumber evidence="19">5.1.99.6</ecNumber>
        </recommendedName>
    </domain>
</protein>
<dbReference type="InterPro" id="IPR004443">
    <property type="entry name" value="YjeF_N_dom"/>
</dbReference>
<dbReference type="InterPro" id="IPR036652">
    <property type="entry name" value="YjeF_N_dom_sf"/>
</dbReference>
<evidence type="ECO:0000256" key="12">
    <source>
        <dbReference type="ARBA" id="ARBA00023239"/>
    </source>
</evidence>
<comment type="catalytic activity">
    <reaction evidence="16 17 19">
        <text>(6S)-NADPHX + ADP = AMP + phosphate + NADPH + H(+)</text>
        <dbReference type="Rhea" id="RHEA:32235"/>
        <dbReference type="ChEBI" id="CHEBI:15378"/>
        <dbReference type="ChEBI" id="CHEBI:43474"/>
        <dbReference type="ChEBI" id="CHEBI:57783"/>
        <dbReference type="ChEBI" id="CHEBI:64076"/>
        <dbReference type="ChEBI" id="CHEBI:456215"/>
        <dbReference type="ChEBI" id="CHEBI:456216"/>
        <dbReference type="EC" id="4.2.1.136"/>
    </reaction>
</comment>
<dbReference type="PIRSF" id="PIRSF017184">
    <property type="entry name" value="Nnr"/>
    <property type="match status" value="1"/>
</dbReference>
<comment type="function">
    <text evidence="14 19">Bifunctional enzyme that catalyzes the epimerization of the S- and R-forms of NAD(P)HX and the dehydration of the S-form of NAD(P)HX at the expense of ADP, which is converted to AMP. This allows the repair of both epimers of NAD(P)HX, a damaged form of NAD(P)H that is a result of enzymatic or heat-dependent hydration.</text>
</comment>
<feature type="binding site" evidence="18">
    <location>
        <position position="161"/>
    </location>
    <ligand>
        <name>K(+)</name>
        <dbReference type="ChEBI" id="CHEBI:29103"/>
    </ligand>
</feature>
<dbReference type="NCBIfam" id="TIGR00196">
    <property type="entry name" value="yjeF_cterm"/>
    <property type="match status" value="1"/>
</dbReference>
<comment type="similarity">
    <text evidence="18">Belongs to the NnrE/AIBP family.</text>
</comment>
<sequence length="507" mass="55631">MKILFVNEIREADAYTILHEPIDSIDLMERASSAFVSWFKENYLVGNYKVKIFCGLGDNGGDGLAIARMLHPLGYDLEVFVVKFSKKISENFDQNLYRLEKQIPVKIIDNESFIVNFEKKDVIIDALLGSGLSRSLEGLLKSVVEKLNESEVPIISVDIPSGLFANKSNNLSDTIIKATHTVSFQIPKLAFMLPQNAEFVGDWHIVDIGLNEDFIEKVTAKFFYSTPLEVEKLIKPRKKFSHKGTFGHALLVSGSYGMMGAAILSARACMRSGVGKLTVHSIPSGLAIMQMLLPEAMYWETASGESDLFISTQYNIENIANKFQAVGIGPGLGVNIKIKESIEQLCELCAELSIPMVIDADALNNLSMDENRESLSKIPKNSILTPHPKEFQNLLNKSWKDDYEKLELLTQFAVNQGVIVCLKGANTAIALPDGTIHFNSSGNAGMAKAGSGDVLTGMILALLAQGYSPKEAAILGVYQHGLAGDKAAQNRGMNNMIASDIIENIRF</sequence>
<keyword evidence="12 17" id="KW-0456">Lyase</keyword>
<dbReference type="CDD" id="cd01171">
    <property type="entry name" value="YXKO-related"/>
    <property type="match status" value="1"/>
</dbReference>
<dbReference type="PROSITE" id="PS51385">
    <property type="entry name" value="YJEF_N"/>
    <property type="match status" value="1"/>
</dbReference>
<dbReference type="Gene3D" id="3.40.1190.20">
    <property type="match status" value="1"/>
</dbReference>
<comment type="similarity">
    <text evidence="17">Belongs to the NnrD/CARKD family.</text>
</comment>
<feature type="binding site" evidence="17">
    <location>
        <begin position="423"/>
        <end position="427"/>
    </location>
    <ligand>
        <name>AMP</name>
        <dbReference type="ChEBI" id="CHEBI:456215"/>
    </ligand>
</feature>
<keyword evidence="13" id="KW-0511">Multifunctional enzyme</keyword>
<evidence type="ECO:0000256" key="15">
    <source>
        <dbReference type="ARBA" id="ARBA00048238"/>
    </source>
</evidence>
<keyword evidence="6 17" id="KW-0547">Nucleotide-binding</keyword>
<dbReference type="PROSITE" id="PS51383">
    <property type="entry name" value="YJEF_C_3"/>
    <property type="match status" value="1"/>
</dbReference>
<accession>A0ABM9AP50</accession>
<dbReference type="EC" id="4.2.1.136" evidence="19"/>
<evidence type="ECO:0000256" key="8">
    <source>
        <dbReference type="ARBA" id="ARBA00022857"/>
    </source>
</evidence>
<comment type="cofactor">
    <cofactor evidence="18 19">
        <name>K(+)</name>
        <dbReference type="ChEBI" id="CHEBI:29103"/>
    </cofactor>
    <text evidence="18 19">Binds 1 potassium ion per subunit.</text>
</comment>
<comment type="catalytic activity">
    <reaction evidence="15 17 19">
        <text>(6S)-NADHX + ADP = AMP + phosphate + NADH + H(+)</text>
        <dbReference type="Rhea" id="RHEA:32223"/>
        <dbReference type="ChEBI" id="CHEBI:15378"/>
        <dbReference type="ChEBI" id="CHEBI:43474"/>
        <dbReference type="ChEBI" id="CHEBI:57945"/>
        <dbReference type="ChEBI" id="CHEBI:64074"/>
        <dbReference type="ChEBI" id="CHEBI:456215"/>
        <dbReference type="ChEBI" id="CHEBI:456216"/>
        <dbReference type="EC" id="4.2.1.136"/>
    </reaction>
</comment>
<evidence type="ECO:0000313" key="23">
    <source>
        <dbReference type="Proteomes" id="UP000837932"/>
    </source>
</evidence>
<dbReference type="HAMAP" id="MF_01966">
    <property type="entry name" value="NADHX_epimerase"/>
    <property type="match status" value="1"/>
</dbReference>
<evidence type="ECO:0000256" key="4">
    <source>
        <dbReference type="ARBA" id="ARBA00009524"/>
    </source>
</evidence>
<evidence type="ECO:0000256" key="14">
    <source>
        <dbReference type="ARBA" id="ARBA00025153"/>
    </source>
</evidence>
<keyword evidence="23" id="KW-1185">Reference proteome</keyword>
<feature type="binding site" evidence="17">
    <location>
        <position position="261"/>
    </location>
    <ligand>
        <name>(6S)-NADPHX</name>
        <dbReference type="ChEBI" id="CHEBI:64076"/>
    </ligand>
</feature>
<dbReference type="InterPro" id="IPR030677">
    <property type="entry name" value="Nnr"/>
</dbReference>
<dbReference type="RefSeq" id="WP_238806111.1">
    <property type="nucleotide sequence ID" value="NZ_CAKLPY010000001.1"/>
</dbReference>
<dbReference type="PANTHER" id="PTHR12592:SF0">
    <property type="entry name" value="ATP-DEPENDENT (S)-NAD(P)H-HYDRATE DEHYDRATASE"/>
    <property type="match status" value="1"/>
</dbReference>
<evidence type="ECO:0000259" key="21">
    <source>
        <dbReference type="PROSITE" id="PS51385"/>
    </source>
</evidence>
<evidence type="ECO:0000256" key="6">
    <source>
        <dbReference type="ARBA" id="ARBA00022741"/>
    </source>
</evidence>
<comment type="catalytic activity">
    <reaction evidence="2 18 19">
        <text>(6R)-NADPHX = (6S)-NADPHX</text>
        <dbReference type="Rhea" id="RHEA:32227"/>
        <dbReference type="ChEBI" id="CHEBI:64076"/>
        <dbReference type="ChEBI" id="CHEBI:64077"/>
        <dbReference type="EC" id="5.1.99.6"/>
    </reaction>
</comment>
<dbReference type="Proteomes" id="UP000837932">
    <property type="component" value="Unassembled WGS sequence"/>
</dbReference>
<comment type="similarity">
    <text evidence="4 19">In the C-terminal section; belongs to the NnrD/CARKD family.</text>
</comment>
<keyword evidence="5 18" id="KW-0479">Metal-binding</keyword>
<dbReference type="Pfam" id="PF03853">
    <property type="entry name" value="YjeF_N"/>
    <property type="match status" value="1"/>
</dbReference>
<dbReference type="PANTHER" id="PTHR12592">
    <property type="entry name" value="ATP-DEPENDENT (S)-NAD(P)H-HYDRATE DEHYDRATASE FAMILY MEMBER"/>
    <property type="match status" value="1"/>
</dbReference>
<dbReference type="SUPFAM" id="SSF64153">
    <property type="entry name" value="YjeF N-terminal domain-like"/>
    <property type="match status" value="1"/>
</dbReference>
<evidence type="ECO:0000256" key="19">
    <source>
        <dbReference type="PIRNR" id="PIRNR017184"/>
    </source>
</evidence>
<feature type="binding site" evidence="18">
    <location>
        <begin position="58"/>
        <end position="62"/>
    </location>
    <ligand>
        <name>(6S)-NADPHX</name>
        <dbReference type="ChEBI" id="CHEBI:64076"/>
    </ligand>
</feature>
<feature type="binding site" evidence="18">
    <location>
        <position position="158"/>
    </location>
    <ligand>
        <name>(6S)-NADPHX</name>
        <dbReference type="ChEBI" id="CHEBI:64076"/>
    </ligand>
</feature>
<feature type="binding site" evidence="17">
    <location>
        <position position="331"/>
    </location>
    <ligand>
        <name>(6S)-NADPHX</name>
        <dbReference type="ChEBI" id="CHEBI:64076"/>
    </ligand>
</feature>
<keyword evidence="11 18" id="KW-0413">Isomerase</keyword>
<feature type="binding site" evidence="18">
    <location>
        <position position="59"/>
    </location>
    <ligand>
        <name>K(+)</name>
        <dbReference type="ChEBI" id="CHEBI:29103"/>
    </ligand>
</feature>
<comment type="subunit">
    <text evidence="17">Homotetramer.</text>
</comment>
<dbReference type="InterPro" id="IPR017953">
    <property type="entry name" value="Carbohydrate_kinase_pred_CS"/>
</dbReference>
<evidence type="ECO:0000313" key="22">
    <source>
        <dbReference type="EMBL" id="CAH0995562.1"/>
    </source>
</evidence>
<feature type="binding site" evidence="18">
    <location>
        <begin position="129"/>
        <end position="135"/>
    </location>
    <ligand>
        <name>(6S)-NADPHX</name>
        <dbReference type="ChEBI" id="CHEBI:64076"/>
    </ligand>
</feature>
<reference evidence="22" key="1">
    <citation type="submission" date="2021-12" db="EMBL/GenBank/DDBJ databases">
        <authorList>
            <person name="Rodrigo-Torres L."/>
            <person name="Arahal R. D."/>
            <person name="Lucena T."/>
        </authorList>
    </citation>
    <scope>NUCLEOTIDE SEQUENCE</scope>
    <source>
        <strain evidence="22">CECT 8858</strain>
    </source>
</reference>
<dbReference type="InterPro" id="IPR000631">
    <property type="entry name" value="CARKD"/>
</dbReference>
<evidence type="ECO:0000256" key="3">
    <source>
        <dbReference type="ARBA" id="ARBA00006001"/>
    </source>
</evidence>
<dbReference type="SUPFAM" id="SSF53613">
    <property type="entry name" value="Ribokinase-like"/>
    <property type="match status" value="1"/>
</dbReference>
<keyword evidence="9 18" id="KW-0630">Potassium</keyword>
<evidence type="ECO:0000256" key="17">
    <source>
        <dbReference type="HAMAP-Rule" id="MF_01965"/>
    </source>
</evidence>
<evidence type="ECO:0000256" key="10">
    <source>
        <dbReference type="ARBA" id="ARBA00023027"/>
    </source>
</evidence>
<evidence type="ECO:0000256" key="16">
    <source>
        <dbReference type="ARBA" id="ARBA00049209"/>
    </source>
</evidence>
<name>A0ABM9AP50_9BACT</name>
<proteinExistence type="inferred from homology"/>
<comment type="caution">
    <text evidence="18">Lacks conserved residue(s) required for the propagation of feature annotation.</text>
</comment>
<dbReference type="Gene3D" id="3.40.50.10260">
    <property type="entry name" value="YjeF N-terminal domain"/>
    <property type="match status" value="1"/>
</dbReference>
<evidence type="ECO:0000256" key="5">
    <source>
        <dbReference type="ARBA" id="ARBA00022723"/>
    </source>
</evidence>
<evidence type="ECO:0000256" key="11">
    <source>
        <dbReference type="ARBA" id="ARBA00023235"/>
    </source>
</evidence>
<feature type="binding site" evidence="17">
    <location>
        <position position="453"/>
    </location>
    <ligand>
        <name>(6S)-NADPHX</name>
        <dbReference type="ChEBI" id="CHEBI:64076"/>
    </ligand>
</feature>
<feature type="binding site" evidence="17">
    <location>
        <position position="387"/>
    </location>
    <ligand>
        <name>(6S)-NADPHX</name>
        <dbReference type="ChEBI" id="CHEBI:64076"/>
    </ligand>
</feature>
<comment type="function">
    <text evidence="17">Catalyzes the dehydration of the S-form of NAD(P)HX at the expense of ADP, which is converted to AMP. Together with NAD(P)HX epimerase, which catalyzes the epimerization of the S- and R-forms, the enzyme allows the repair of both epimers of NAD(P)HX, a damaged form of NAD(P)H that is a result of enzymatic or heat-dependent hydration.</text>
</comment>
<keyword evidence="8 17" id="KW-0521">NADP</keyword>
<dbReference type="PROSITE" id="PS01050">
    <property type="entry name" value="YJEF_C_2"/>
    <property type="match status" value="1"/>
</dbReference>
<evidence type="ECO:0000256" key="1">
    <source>
        <dbReference type="ARBA" id="ARBA00000013"/>
    </source>
</evidence>
<dbReference type="Pfam" id="PF01256">
    <property type="entry name" value="Carb_kinase"/>
    <property type="match status" value="1"/>
</dbReference>
<dbReference type="NCBIfam" id="TIGR00197">
    <property type="entry name" value="yjeF_nterm"/>
    <property type="match status" value="1"/>
</dbReference>
<dbReference type="InterPro" id="IPR029056">
    <property type="entry name" value="Ribokinase-like"/>
</dbReference>
<keyword evidence="10 17" id="KW-0520">NAD</keyword>
<comment type="catalytic activity">
    <reaction evidence="1 18 19">
        <text>(6R)-NADHX = (6S)-NADHX</text>
        <dbReference type="Rhea" id="RHEA:32215"/>
        <dbReference type="ChEBI" id="CHEBI:64074"/>
        <dbReference type="ChEBI" id="CHEBI:64075"/>
        <dbReference type="EC" id="5.1.99.6"/>
    </reaction>
</comment>
<organism evidence="22 23">
    <name type="scientific">Emticicia aquatica</name>
    <dbReference type="NCBI Taxonomy" id="1681835"/>
    <lineage>
        <taxon>Bacteria</taxon>
        <taxon>Pseudomonadati</taxon>
        <taxon>Bacteroidota</taxon>
        <taxon>Cytophagia</taxon>
        <taxon>Cytophagales</taxon>
        <taxon>Leadbetterellaceae</taxon>
        <taxon>Emticicia</taxon>
    </lineage>
</organism>
<evidence type="ECO:0000256" key="7">
    <source>
        <dbReference type="ARBA" id="ARBA00022840"/>
    </source>
</evidence>
<evidence type="ECO:0000259" key="20">
    <source>
        <dbReference type="PROSITE" id="PS51383"/>
    </source>
</evidence>
<comment type="caution">
    <text evidence="22">The sequence shown here is derived from an EMBL/GenBank/DDBJ whole genome shotgun (WGS) entry which is preliminary data.</text>
</comment>
<feature type="binding site" evidence="18">
    <location>
        <position position="125"/>
    </location>
    <ligand>
        <name>K(+)</name>
        <dbReference type="ChEBI" id="CHEBI:29103"/>
    </ligand>
</feature>
<comment type="cofactor">
    <cofactor evidence="17">
        <name>Mg(2+)</name>
        <dbReference type="ChEBI" id="CHEBI:18420"/>
    </cofactor>
</comment>
<evidence type="ECO:0000256" key="13">
    <source>
        <dbReference type="ARBA" id="ARBA00023268"/>
    </source>
</evidence>
<feature type="binding site" evidence="17">
    <location>
        <position position="452"/>
    </location>
    <ligand>
        <name>AMP</name>
        <dbReference type="ChEBI" id="CHEBI:456215"/>
    </ligand>
</feature>
<dbReference type="EMBL" id="CAKLPY010000001">
    <property type="protein sequence ID" value="CAH0995562.1"/>
    <property type="molecule type" value="Genomic_DNA"/>
</dbReference>
<evidence type="ECO:0000256" key="18">
    <source>
        <dbReference type="HAMAP-Rule" id="MF_01966"/>
    </source>
</evidence>